<dbReference type="Proteomes" id="UP000553632">
    <property type="component" value="Unassembled WGS sequence"/>
</dbReference>
<name>A0A7J6U301_PEROL</name>
<proteinExistence type="predicted"/>
<gene>
    <name evidence="1" type="ORF">FOZ63_004526</name>
</gene>
<organism evidence="1 2">
    <name type="scientific">Perkinsus olseni</name>
    <name type="common">Perkinsus atlanticus</name>
    <dbReference type="NCBI Taxonomy" id="32597"/>
    <lineage>
        <taxon>Eukaryota</taxon>
        <taxon>Sar</taxon>
        <taxon>Alveolata</taxon>
        <taxon>Perkinsozoa</taxon>
        <taxon>Perkinsea</taxon>
        <taxon>Perkinsida</taxon>
        <taxon>Perkinsidae</taxon>
        <taxon>Perkinsus</taxon>
    </lineage>
</organism>
<sequence>YEDQVIHNAVEEHKQMQAFKNRAAANIAASSRHERDQQAFQLPTFMKDIQDAMIDNLTWQGYREDDVMMTALYSFPLRVMMKMLGVRELLVDHSKLNSVVSRHDAQAPLKPRWFYCSPCWVCCSDRIRRSHALGGQQQQQQQQQQPSDTHLLLSASYNTEDRLREMREAIGEHPSSSPPPGTVAVREDIHKKKKGNRRSSLTMGNRLSSFRTPHKKIDEFGRYLPNADDDDEGDTIDPNNIYLSTAVLNAVVMRYPVTHTVVMVINKAPPPPPPSPAMPTSPGVPAWTNGGYNHRPLDNAGYSTSSTLVVPSCIYGHAIVNDNYVKRAEGRLWRRDLPWESSGWAHDSTTRAMMLFNNTDIRPYTSPSLATLYQLDM</sequence>
<dbReference type="EMBL" id="JABANO010006424">
    <property type="protein sequence ID" value="KAF4751848.1"/>
    <property type="molecule type" value="Genomic_DNA"/>
</dbReference>
<feature type="non-terminal residue" evidence="1">
    <location>
        <position position="1"/>
    </location>
</feature>
<comment type="caution">
    <text evidence="1">The sequence shown here is derived from an EMBL/GenBank/DDBJ whole genome shotgun (WGS) entry which is preliminary data.</text>
</comment>
<protein>
    <submittedName>
        <fullName evidence="1">Uncharacterized protein</fullName>
    </submittedName>
</protein>
<dbReference type="AlphaFoldDB" id="A0A7J6U301"/>
<accession>A0A7J6U301</accession>
<evidence type="ECO:0000313" key="2">
    <source>
        <dbReference type="Proteomes" id="UP000553632"/>
    </source>
</evidence>
<reference evidence="1 2" key="1">
    <citation type="submission" date="2020-04" db="EMBL/GenBank/DDBJ databases">
        <title>Perkinsus olseni comparative genomics.</title>
        <authorList>
            <person name="Bogema D.R."/>
        </authorList>
    </citation>
    <scope>NUCLEOTIDE SEQUENCE [LARGE SCALE GENOMIC DNA]</scope>
    <source>
        <strain evidence="1 2">ATCC PRA-207</strain>
    </source>
</reference>
<evidence type="ECO:0000313" key="1">
    <source>
        <dbReference type="EMBL" id="KAF4751848.1"/>
    </source>
</evidence>
<feature type="non-terminal residue" evidence="1">
    <location>
        <position position="377"/>
    </location>
</feature>
<keyword evidence="2" id="KW-1185">Reference proteome</keyword>